<keyword evidence="2" id="KW-1185">Reference proteome</keyword>
<reference evidence="2" key="1">
    <citation type="submission" date="2016-03" db="EMBL/GenBank/DDBJ databases">
        <authorList>
            <person name="Lee Y.-S."/>
            <person name="Choi Y.-L."/>
        </authorList>
    </citation>
    <scope>NUCLEOTIDE SEQUENCE [LARGE SCALE GENOMIC DNA]</scope>
    <source>
        <strain evidence="2">DAU221</strain>
    </source>
</reference>
<evidence type="ECO:0000313" key="1">
    <source>
        <dbReference type="EMBL" id="AMX03130.1"/>
    </source>
</evidence>
<dbReference type="EMBL" id="CP014864">
    <property type="protein sequence ID" value="AMX03130.1"/>
    <property type="molecule type" value="Genomic_DNA"/>
</dbReference>
<organism evidence="1 2">
    <name type="scientific">Microbulbifer thermotolerans</name>
    <dbReference type="NCBI Taxonomy" id="252514"/>
    <lineage>
        <taxon>Bacteria</taxon>
        <taxon>Pseudomonadati</taxon>
        <taxon>Pseudomonadota</taxon>
        <taxon>Gammaproteobacteria</taxon>
        <taxon>Cellvibrionales</taxon>
        <taxon>Microbulbiferaceae</taxon>
        <taxon>Microbulbifer</taxon>
    </lineage>
</organism>
<proteinExistence type="predicted"/>
<evidence type="ECO:0000313" key="2">
    <source>
        <dbReference type="Proteomes" id="UP000076077"/>
    </source>
</evidence>
<gene>
    <name evidence="1" type="ORF">A3224_11595</name>
</gene>
<dbReference type="KEGG" id="mthd:A3224_11595"/>
<dbReference type="AlphaFoldDB" id="A0A143HNX0"/>
<protein>
    <submittedName>
        <fullName evidence="1">Uncharacterized protein</fullName>
    </submittedName>
</protein>
<dbReference type="Proteomes" id="UP000076077">
    <property type="component" value="Chromosome"/>
</dbReference>
<dbReference type="STRING" id="252514.A3224_11595"/>
<accession>A0A143HNX0</accession>
<name>A0A143HNX0_MICTH</name>
<sequence>MNGGAVFLPVAKRLFVVEEHKNPSTDYFIAPYLRELGVSPVYCAFSQVPPPEQLQGAGVIFVRYVPANWSALVERCRDRIASVYFFMDDDLFDWRAFAAMPLRYQMKILRLSWSGRKWLASVSGVFATSV</sequence>